<comment type="caution">
    <text evidence="1">The sequence shown here is derived from an EMBL/GenBank/DDBJ whole genome shotgun (WGS) entry which is preliminary data.</text>
</comment>
<dbReference type="EMBL" id="JACXVP010000008">
    <property type="protein sequence ID" value="KAG5589615.1"/>
    <property type="molecule type" value="Genomic_DNA"/>
</dbReference>
<dbReference type="OrthoDB" id="1303839at2759"/>
<dbReference type="Proteomes" id="UP000824120">
    <property type="component" value="Chromosome 8"/>
</dbReference>
<evidence type="ECO:0000313" key="1">
    <source>
        <dbReference type="EMBL" id="KAG5589615.1"/>
    </source>
</evidence>
<dbReference type="PANTHER" id="PTHR46238">
    <property type="entry name" value="REVERSE TRANSCRIPTASE DOMAIN-CONTAINING PROTEIN"/>
    <property type="match status" value="1"/>
</dbReference>
<gene>
    <name evidence="1" type="ORF">H5410_040129</name>
</gene>
<evidence type="ECO:0000313" key="2">
    <source>
        <dbReference type="Proteomes" id="UP000824120"/>
    </source>
</evidence>
<keyword evidence="2" id="KW-1185">Reference proteome</keyword>
<sequence>MKWRLASDVLYDKKVPPKCKCKFYIVMIRLSLLYEVECCLVKNICLEDVHVAEMRHTKNNKIKNEIIHEKVGVASMADKTTKASLRWFEHVKRRCSDSPMRRCERLIVRGTQRVEIGRCGGRVLELKVSRGRVLSYLANV</sequence>
<accession>A0A9J5XQ33</accession>
<protein>
    <submittedName>
        <fullName evidence="1">Uncharacterized protein</fullName>
    </submittedName>
</protein>
<reference evidence="1 2" key="1">
    <citation type="submission" date="2020-09" db="EMBL/GenBank/DDBJ databases">
        <title>De no assembly of potato wild relative species, Solanum commersonii.</title>
        <authorList>
            <person name="Cho K."/>
        </authorList>
    </citation>
    <scope>NUCLEOTIDE SEQUENCE [LARGE SCALE GENOMIC DNA]</scope>
    <source>
        <strain evidence="1">LZ3.2</strain>
        <tissue evidence="1">Leaf</tissue>
    </source>
</reference>
<organism evidence="1 2">
    <name type="scientific">Solanum commersonii</name>
    <name type="common">Commerson's wild potato</name>
    <name type="synonym">Commerson's nightshade</name>
    <dbReference type="NCBI Taxonomy" id="4109"/>
    <lineage>
        <taxon>Eukaryota</taxon>
        <taxon>Viridiplantae</taxon>
        <taxon>Streptophyta</taxon>
        <taxon>Embryophyta</taxon>
        <taxon>Tracheophyta</taxon>
        <taxon>Spermatophyta</taxon>
        <taxon>Magnoliopsida</taxon>
        <taxon>eudicotyledons</taxon>
        <taxon>Gunneridae</taxon>
        <taxon>Pentapetalae</taxon>
        <taxon>asterids</taxon>
        <taxon>lamiids</taxon>
        <taxon>Solanales</taxon>
        <taxon>Solanaceae</taxon>
        <taxon>Solanoideae</taxon>
        <taxon>Solaneae</taxon>
        <taxon>Solanum</taxon>
    </lineage>
</organism>
<name>A0A9J5XQ33_SOLCO</name>
<proteinExistence type="predicted"/>
<dbReference type="AlphaFoldDB" id="A0A9J5XQ33"/>
<dbReference type="PANTHER" id="PTHR46238:SF8">
    <property type="entry name" value="ENDONUCLEASE_EXONUCLEASE_PHOSPHATASE DOMAIN-CONTAINING PROTEIN"/>
    <property type="match status" value="1"/>
</dbReference>